<sequence length="90" mass="10025">MHLAQNTFDLVPGALFVVQKRCSCLDGVVIDDNRDEQIEDDDDGAENENDDKHSVSRAGKRALRLSTSSDVHQVQQQVSPAFEGNDLEQR</sequence>
<evidence type="ECO:0000256" key="1">
    <source>
        <dbReference type="SAM" id="MobiDB-lite"/>
    </source>
</evidence>
<evidence type="ECO:0000313" key="2">
    <source>
        <dbReference type="EMBL" id="KAH3676908.1"/>
    </source>
</evidence>
<protein>
    <submittedName>
        <fullName evidence="2">Uncharacterized protein</fullName>
    </submittedName>
</protein>
<reference evidence="2" key="1">
    <citation type="journal article" date="2021" name="Open Biol.">
        <title>Shared evolutionary footprints suggest mitochondrial oxidative damage underlies multiple complex I losses in fungi.</title>
        <authorList>
            <person name="Schikora-Tamarit M.A."/>
            <person name="Marcet-Houben M."/>
            <person name="Nosek J."/>
            <person name="Gabaldon T."/>
        </authorList>
    </citation>
    <scope>NUCLEOTIDE SEQUENCE</scope>
    <source>
        <strain evidence="2">NCAIM Y.01608</strain>
    </source>
</reference>
<feature type="compositionally biased region" description="Acidic residues" evidence="1">
    <location>
        <begin position="37"/>
        <end position="49"/>
    </location>
</feature>
<feature type="compositionally biased region" description="Low complexity" evidence="1">
    <location>
        <begin position="66"/>
        <end position="79"/>
    </location>
</feature>
<comment type="caution">
    <text evidence="2">The sequence shown here is derived from an EMBL/GenBank/DDBJ whole genome shotgun (WGS) entry which is preliminary data.</text>
</comment>
<proteinExistence type="predicted"/>
<reference evidence="2" key="2">
    <citation type="submission" date="2021-01" db="EMBL/GenBank/DDBJ databases">
        <authorList>
            <person name="Schikora-Tamarit M.A."/>
        </authorList>
    </citation>
    <scope>NUCLEOTIDE SEQUENCE</scope>
    <source>
        <strain evidence="2">NCAIM Y.01608</strain>
    </source>
</reference>
<dbReference type="Proteomes" id="UP000788993">
    <property type="component" value="Unassembled WGS sequence"/>
</dbReference>
<gene>
    <name evidence="2" type="ORF">OGATHE_001398</name>
</gene>
<evidence type="ECO:0000313" key="3">
    <source>
        <dbReference type="Proteomes" id="UP000788993"/>
    </source>
</evidence>
<accession>A0A9P8TES1</accession>
<keyword evidence="3" id="KW-1185">Reference proteome</keyword>
<dbReference type="AlphaFoldDB" id="A0A9P8TES1"/>
<dbReference type="EMBL" id="JAEUBD010000146">
    <property type="protein sequence ID" value="KAH3676908.1"/>
    <property type="molecule type" value="Genomic_DNA"/>
</dbReference>
<organism evidence="2 3">
    <name type="scientific">Ogataea polymorpha</name>
    <dbReference type="NCBI Taxonomy" id="460523"/>
    <lineage>
        <taxon>Eukaryota</taxon>
        <taxon>Fungi</taxon>
        <taxon>Dikarya</taxon>
        <taxon>Ascomycota</taxon>
        <taxon>Saccharomycotina</taxon>
        <taxon>Pichiomycetes</taxon>
        <taxon>Pichiales</taxon>
        <taxon>Pichiaceae</taxon>
        <taxon>Ogataea</taxon>
    </lineage>
</organism>
<feature type="region of interest" description="Disordered" evidence="1">
    <location>
        <begin position="34"/>
        <end position="90"/>
    </location>
</feature>
<name>A0A9P8TES1_9ASCO</name>